<dbReference type="Proteomes" id="UP000287247">
    <property type="component" value="Unassembled WGS sequence"/>
</dbReference>
<keyword evidence="1" id="KW-0255">Endonuclease</keyword>
<keyword evidence="2" id="KW-1185">Reference proteome</keyword>
<keyword evidence="1" id="KW-0378">Hydrolase</keyword>
<dbReference type="RefSeq" id="WP_125061187.1">
    <property type="nucleotide sequence ID" value="NZ_BDQK01000017.1"/>
</dbReference>
<gene>
    <name evidence="1" type="ORF">AsFPU1_4281</name>
</gene>
<evidence type="ECO:0000313" key="1">
    <source>
        <dbReference type="EMBL" id="GBF82847.1"/>
    </source>
</evidence>
<protein>
    <submittedName>
        <fullName evidence="1">Restriction endonuclease</fullName>
    </submittedName>
</protein>
<dbReference type="GO" id="GO:0003677">
    <property type="term" value="F:DNA binding"/>
    <property type="evidence" value="ECO:0007669"/>
    <property type="project" value="InterPro"/>
</dbReference>
<keyword evidence="1" id="KW-0540">Nuclease</keyword>
<dbReference type="GO" id="GO:0009307">
    <property type="term" value="P:DNA restriction-modification system"/>
    <property type="evidence" value="ECO:0007669"/>
    <property type="project" value="InterPro"/>
</dbReference>
<dbReference type="InterPro" id="IPR019071">
    <property type="entry name" value="Restrct_endonuc_II_XcyI"/>
</dbReference>
<dbReference type="AlphaFoldDB" id="A0A401INN5"/>
<dbReference type="GO" id="GO:0009036">
    <property type="term" value="F:type II site-specific deoxyribonuclease activity"/>
    <property type="evidence" value="ECO:0007669"/>
    <property type="project" value="InterPro"/>
</dbReference>
<name>A0A401INN5_APHSA</name>
<accession>A0A401INN5</accession>
<organism evidence="1 2">
    <name type="scientific">Aphanothece sacrum FPU1</name>
    <dbReference type="NCBI Taxonomy" id="1920663"/>
    <lineage>
        <taxon>Bacteria</taxon>
        <taxon>Bacillati</taxon>
        <taxon>Cyanobacteriota</taxon>
        <taxon>Cyanophyceae</taxon>
        <taxon>Oscillatoriophycideae</taxon>
        <taxon>Chroococcales</taxon>
        <taxon>Aphanothecaceae</taxon>
        <taxon>Aphanothece</taxon>
    </lineage>
</organism>
<dbReference type="Pfam" id="PF09571">
    <property type="entry name" value="RE_XcyI"/>
    <property type="match status" value="1"/>
</dbReference>
<dbReference type="EMBL" id="BDQK01000017">
    <property type="protein sequence ID" value="GBF82847.1"/>
    <property type="molecule type" value="Genomic_DNA"/>
</dbReference>
<sequence>MSQDFLHESLQIDYRLRATFFYRKLYDLGFKYFHNEILKLIEIAETYNWEQKNNWGVSEKAWIILENSKIPQVAVFAHPRVLQEQPKLSAYYRSVAMLPQKAVNKLAFTIKTIEEGKKLSTDKSIILCQLYNSHSSLIIESANEYTQDDIYALMYASAGAQIQGSWNNKIGEEAEILTRKLILRTLLEENLIISVIYKEGNSSNNLDDIIDKTDLISGIRLTNQTSILFSSEPDISFLNANGQLVAVIEIKGGKDTAGALERYGAAKKSFEEARRLNTKVTTIFLASCITDEVKKRLENDELINHIYDLTKIVAEDEFRYKFTDDILKLIEIDVKKK</sequence>
<dbReference type="GO" id="GO:0000287">
    <property type="term" value="F:magnesium ion binding"/>
    <property type="evidence" value="ECO:0007669"/>
    <property type="project" value="InterPro"/>
</dbReference>
<evidence type="ECO:0000313" key="2">
    <source>
        <dbReference type="Proteomes" id="UP000287247"/>
    </source>
</evidence>
<dbReference type="OrthoDB" id="494803at2"/>
<reference evidence="2" key="1">
    <citation type="submission" date="2017-05" db="EMBL/GenBank/DDBJ databases">
        <title>Physiological properties and genetic analysis related to exopolysaccharide production of fresh-water unicellular cyanobacterium Aphanothece sacrum, Suizenji Nori, that has been cultured as a food source in Japan.</title>
        <authorList>
            <person name="Kanesaki Y."/>
            <person name="Yoshikawa S."/>
            <person name="Ohki K."/>
        </authorList>
    </citation>
    <scope>NUCLEOTIDE SEQUENCE [LARGE SCALE GENOMIC DNA]</scope>
    <source>
        <strain evidence="2">FPU1</strain>
    </source>
</reference>
<comment type="caution">
    <text evidence="1">The sequence shown here is derived from an EMBL/GenBank/DDBJ whole genome shotgun (WGS) entry which is preliminary data.</text>
</comment>
<proteinExistence type="predicted"/>